<dbReference type="NCBIfam" id="NF002545">
    <property type="entry name" value="PRK02101.2-3"/>
    <property type="match status" value="1"/>
</dbReference>
<organism evidence="1 2">
    <name type="scientific">Nocardiopsis ansamitocini</name>
    <dbReference type="NCBI Taxonomy" id="1670832"/>
    <lineage>
        <taxon>Bacteria</taxon>
        <taxon>Bacillati</taxon>
        <taxon>Actinomycetota</taxon>
        <taxon>Actinomycetes</taxon>
        <taxon>Streptosporangiales</taxon>
        <taxon>Nocardiopsidaceae</taxon>
        <taxon>Nocardiopsis</taxon>
    </lineage>
</organism>
<comment type="caution">
    <text evidence="1">The sequence shown here is derived from an EMBL/GenBank/DDBJ whole genome shotgun (WGS) entry which is preliminary data.</text>
</comment>
<dbReference type="PANTHER" id="PTHR30283">
    <property type="entry name" value="PEROXIDE STRESS RESPONSE PROTEIN YAAA"/>
    <property type="match status" value="1"/>
</dbReference>
<evidence type="ECO:0000313" key="2">
    <source>
        <dbReference type="Proteomes" id="UP001165092"/>
    </source>
</evidence>
<dbReference type="EMBL" id="BSQG01000003">
    <property type="protein sequence ID" value="GLU48047.1"/>
    <property type="molecule type" value="Genomic_DNA"/>
</dbReference>
<dbReference type="InterPro" id="IPR005583">
    <property type="entry name" value="YaaA"/>
</dbReference>
<dbReference type="AlphaFoldDB" id="A0A9W6UIU0"/>
<dbReference type="GO" id="GO:0005829">
    <property type="term" value="C:cytosol"/>
    <property type="evidence" value="ECO:0007669"/>
    <property type="project" value="TreeGrafter"/>
</dbReference>
<sequence>MLILLPPSEGKATTGNGSALELTELGLSEVTPAREQVMTALEAVCARPEAEARKVLGLTPGQTDALHRNRELRTSATLRAADLYTGVLYDALGLPELLAGSTSALTEESTLIFSGLWGVVGPRDALPPYRLSMGVKLPPLGALGAFWRGHLSEALGKRAAGQLVVDCRSAAYAAAFRPDADTAERTVTVRVLREAVTEGVAKRSVVSHMAKATRGEIAHTLLAEGLSPQTPHELAETLGGLGHTVELRSPERRGKPFSLDVVVTG</sequence>
<accession>A0A9W6UIU0</accession>
<protein>
    <submittedName>
        <fullName evidence="1">UPF0246 protein</fullName>
    </submittedName>
</protein>
<dbReference type="RefSeq" id="WP_285759401.1">
    <property type="nucleotide sequence ID" value="NZ_BSQG01000003.1"/>
</dbReference>
<evidence type="ECO:0000313" key="1">
    <source>
        <dbReference type="EMBL" id="GLU48047.1"/>
    </source>
</evidence>
<dbReference type="Proteomes" id="UP001165092">
    <property type="component" value="Unassembled WGS sequence"/>
</dbReference>
<keyword evidence="2" id="KW-1185">Reference proteome</keyword>
<name>A0A9W6UIU0_9ACTN</name>
<reference evidence="1" key="1">
    <citation type="submission" date="2023-02" db="EMBL/GenBank/DDBJ databases">
        <title>Nocardiopsis ansamitocini NBRC 112285.</title>
        <authorList>
            <person name="Ichikawa N."/>
            <person name="Sato H."/>
            <person name="Tonouchi N."/>
        </authorList>
    </citation>
    <scope>NUCLEOTIDE SEQUENCE</scope>
    <source>
        <strain evidence="1">NBRC 112285</strain>
    </source>
</reference>
<dbReference type="GO" id="GO:0033194">
    <property type="term" value="P:response to hydroperoxide"/>
    <property type="evidence" value="ECO:0007669"/>
    <property type="project" value="TreeGrafter"/>
</dbReference>
<gene>
    <name evidence="1" type="ORF">Nans01_23980</name>
</gene>
<dbReference type="PANTHER" id="PTHR30283:SF4">
    <property type="entry name" value="PEROXIDE STRESS RESISTANCE PROTEIN YAAA"/>
    <property type="match status" value="1"/>
</dbReference>
<dbReference type="Pfam" id="PF03883">
    <property type="entry name" value="H2O2_YaaD"/>
    <property type="match status" value="1"/>
</dbReference>
<proteinExistence type="predicted"/>